<reference evidence="3" key="1">
    <citation type="journal article" date="2021" name="Cell">
        <title>Tracing the genetic footprints of vertebrate landing in non-teleost ray-finned fishes.</title>
        <authorList>
            <person name="Bi X."/>
            <person name="Wang K."/>
            <person name="Yang L."/>
            <person name="Pan H."/>
            <person name="Jiang H."/>
            <person name="Wei Q."/>
            <person name="Fang M."/>
            <person name="Yu H."/>
            <person name="Zhu C."/>
            <person name="Cai Y."/>
            <person name="He Y."/>
            <person name="Gan X."/>
            <person name="Zeng H."/>
            <person name="Yu D."/>
            <person name="Zhu Y."/>
            <person name="Jiang H."/>
            <person name="Qiu Q."/>
            <person name="Yang H."/>
            <person name="Zhang Y.E."/>
            <person name="Wang W."/>
            <person name="Zhu M."/>
            <person name="He S."/>
            <person name="Zhang G."/>
        </authorList>
    </citation>
    <scope>NUCLEOTIDE SEQUENCE</scope>
    <source>
        <strain evidence="3">Pddl_001</strain>
    </source>
</reference>
<keyword evidence="4" id="KW-1185">Reference proteome</keyword>
<sequence>MVYVTMSSPFVPEEDITTVLKRNCELKSEFPVKVMDSENVWNGVWKYTAKLHVREGRVIHIRPHLTIGAVRGTLYYRGQPKVCYKCNREGHFAAECGEVLCKNCQGTGHVSRDCPRGWICNLCGSTEHMYRDCPK</sequence>
<keyword evidence="1" id="KW-0479">Metal-binding</keyword>
<keyword evidence="1" id="KW-0863">Zinc-finger</keyword>
<dbReference type="InterPro" id="IPR036875">
    <property type="entry name" value="Znf_CCHC_sf"/>
</dbReference>
<dbReference type="PROSITE" id="PS50158">
    <property type="entry name" value="ZF_CCHC"/>
    <property type="match status" value="2"/>
</dbReference>
<proteinExistence type="predicted"/>
<dbReference type="Proteomes" id="UP001166093">
    <property type="component" value="Unassembled WGS sequence"/>
</dbReference>
<dbReference type="Pfam" id="PF00098">
    <property type="entry name" value="zf-CCHC"/>
    <property type="match status" value="3"/>
</dbReference>
<organism evidence="3 4">
    <name type="scientific">Polyodon spathula</name>
    <name type="common">North American paddlefish</name>
    <name type="synonym">Squalus spathula</name>
    <dbReference type="NCBI Taxonomy" id="7913"/>
    <lineage>
        <taxon>Eukaryota</taxon>
        <taxon>Metazoa</taxon>
        <taxon>Chordata</taxon>
        <taxon>Craniata</taxon>
        <taxon>Vertebrata</taxon>
        <taxon>Euteleostomi</taxon>
        <taxon>Actinopterygii</taxon>
        <taxon>Chondrostei</taxon>
        <taxon>Acipenseriformes</taxon>
        <taxon>Polyodontidae</taxon>
        <taxon>Polyodon</taxon>
    </lineage>
</organism>
<keyword evidence="1" id="KW-0862">Zinc</keyword>
<dbReference type="Gene3D" id="4.10.60.10">
    <property type="entry name" value="Zinc finger, CCHC-type"/>
    <property type="match status" value="2"/>
</dbReference>
<dbReference type="PANTHER" id="PTHR22639:SF3">
    <property type="entry name" value="ZINC FINGER CCHC DOMAIN-CONTAINING PROTEIN 3"/>
    <property type="match status" value="1"/>
</dbReference>
<evidence type="ECO:0000259" key="2">
    <source>
        <dbReference type="PROSITE" id="PS50158"/>
    </source>
</evidence>
<feature type="domain" description="CCHC-type" evidence="2">
    <location>
        <begin position="83"/>
        <end position="96"/>
    </location>
</feature>
<comment type="caution">
    <text evidence="3">The sequence shown here is derived from an EMBL/GenBank/DDBJ whole genome shotgun (WGS) entry which is preliminary data.</text>
</comment>
<dbReference type="SUPFAM" id="SSF57756">
    <property type="entry name" value="Retrovirus zinc finger-like domains"/>
    <property type="match status" value="1"/>
</dbReference>
<dbReference type="InterPro" id="IPR042509">
    <property type="entry name" value="ZCCHC3"/>
</dbReference>
<dbReference type="Pfam" id="PF23058">
    <property type="entry name" value="RBD_ZCCHC3_2nd"/>
    <property type="match status" value="1"/>
</dbReference>
<dbReference type="PANTHER" id="PTHR22639">
    <property type="entry name" value="GAG-RELATED PROTEIN"/>
    <property type="match status" value="1"/>
</dbReference>
<name>A0ABS2Y3V4_POLSP</name>
<dbReference type="EMBL" id="JAAWVQ010102989">
    <property type="protein sequence ID" value="MBN3280912.1"/>
    <property type="molecule type" value="Genomic_DNA"/>
</dbReference>
<feature type="non-terminal residue" evidence="3">
    <location>
        <position position="1"/>
    </location>
</feature>
<dbReference type="InterPro" id="IPR057811">
    <property type="entry name" value="RBD_ZCCHC3_2nd"/>
</dbReference>
<feature type="domain" description="CCHC-type" evidence="2">
    <location>
        <begin position="101"/>
        <end position="116"/>
    </location>
</feature>
<feature type="non-terminal residue" evidence="3">
    <location>
        <position position="135"/>
    </location>
</feature>
<dbReference type="SMART" id="SM00343">
    <property type="entry name" value="ZnF_C2HC"/>
    <property type="match status" value="3"/>
</dbReference>
<gene>
    <name evidence="3" type="primary">Zcchc3_1</name>
    <name evidence="3" type="ORF">GTO93_0000085</name>
</gene>
<accession>A0ABS2Y3V4</accession>
<evidence type="ECO:0000313" key="4">
    <source>
        <dbReference type="Proteomes" id="UP001166093"/>
    </source>
</evidence>
<evidence type="ECO:0000313" key="3">
    <source>
        <dbReference type="EMBL" id="MBN3280912.1"/>
    </source>
</evidence>
<evidence type="ECO:0000256" key="1">
    <source>
        <dbReference type="PROSITE-ProRule" id="PRU00047"/>
    </source>
</evidence>
<dbReference type="InterPro" id="IPR001878">
    <property type="entry name" value="Znf_CCHC"/>
</dbReference>
<protein>
    <submittedName>
        <fullName evidence="3">ZCHC3 protein</fullName>
    </submittedName>
</protein>